<keyword evidence="3" id="KW-0176">Collagen</keyword>
<evidence type="ECO:0000313" key="3">
    <source>
        <dbReference type="EMBL" id="QNP47529.1"/>
    </source>
</evidence>
<sequence length="293" mass="27541">MVVQDSGGSSLFLRVDDTAANNVFVPTVPASMAQQALTCFNAGGQLGPCSANAGAGPDGATPLTGTLGATGATGPAGAAGATGATGPTGATGINGTPGPTGPTGAQGIAGPMGPQGLPGMIGPQGIPGVAGANGPTGVTGATGPTGATGAIGATGSTGPGVEPGYLSASNISGAIINVVIGGTPVPLPFTLNSANFLANGTNTVFTATTAGSYLVSYKIRTTAALLMSARVSINGVPAAPLTDAPGVSVSSFEAQAIIALAAGDTIALELADLIAAAILQNGAGAYMTVVRVQ</sequence>
<gene>
    <name evidence="3" type="ORF">H9K75_14880</name>
</gene>
<feature type="compositionally biased region" description="Low complexity" evidence="1">
    <location>
        <begin position="127"/>
        <end position="155"/>
    </location>
</feature>
<dbReference type="Pfam" id="PF01391">
    <property type="entry name" value="Collagen"/>
    <property type="match status" value="1"/>
</dbReference>
<feature type="region of interest" description="Disordered" evidence="1">
    <location>
        <begin position="77"/>
        <end position="155"/>
    </location>
</feature>
<organism evidence="3 4">
    <name type="scientific">Diaphorobacter aerolatus</name>
    <dbReference type="NCBI Taxonomy" id="1288495"/>
    <lineage>
        <taxon>Bacteria</taxon>
        <taxon>Pseudomonadati</taxon>
        <taxon>Pseudomonadota</taxon>
        <taxon>Betaproteobacteria</taxon>
        <taxon>Burkholderiales</taxon>
        <taxon>Comamonadaceae</taxon>
        <taxon>Diaphorobacter</taxon>
    </lineage>
</organism>
<keyword evidence="4" id="KW-1185">Reference proteome</keyword>
<evidence type="ECO:0000313" key="4">
    <source>
        <dbReference type="Proteomes" id="UP000516028"/>
    </source>
</evidence>
<dbReference type="EMBL" id="CP060783">
    <property type="protein sequence ID" value="QNP47529.1"/>
    <property type="molecule type" value="Genomic_DNA"/>
</dbReference>
<dbReference type="AlphaFoldDB" id="A0A7H0GGW3"/>
<feature type="domain" description="BclA C-terminal" evidence="2">
    <location>
        <begin position="167"/>
        <end position="293"/>
    </location>
</feature>
<dbReference type="PANTHER" id="PTHR24637">
    <property type="entry name" value="COLLAGEN"/>
    <property type="match status" value="1"/>
</dbReference>
<reference evidence="3 4" key="1">
    <citation type="submission" date="2020-08" db="EMBL/GenBank/DDBJ databases">
        <title>Genome sequence of Diaphorobacter aerolatus KACC 16536T.</title>
        <authorList>
            <person name="Hyun D.-W."/>
            <person name="Bae J.-W."/>
        </authorList>
    </citation>
    <scope>NUCLEOTIDE SEQUENCE [LARGE SCALE GENOMIC DNA]</scope>
    <source>
        <strain evidence="3 4">KACC 16536</strain>
    </source>
</reference>
<dbReference type="KEGG" id="daer:H9K75_14880"/>
<evidence type="ECO:0000256" key="1">
    <source>
        <dbReference type="SAM" id="MobiDB-lite"/>
    </source>
</evidence>
<dbReference type="InterPro" id="IPR008160">
    <property type="entry name" value="Collagen"/>
</dbReference>
<dbReference type="InterPro" id="IPR008983">
    <property type="entry name" value="Tumour_necrosis_fac-like_dom"/>
</dbReference>
<dbReference type="InterPro" id="IPR041415">
    <property type="entry name" value="BclA_C"/>
</dbReference>
<dbReference type="Pfam" id="PF18573">
    <property type="entry name" value="BclA_C"/>
    <property type="match status" value="1"/>
</dbReference>
<proteinExistence type="predicted"/>
<name>A0A7H0GGW3_9BURK</name>
<feature type="compositionally biased region" description="Low complexity" evidence="1">
    <location>
        <begin position="77"/>
        <end position="111"/>
    </location>
</feature>
<evidence type="ECO:0000259" key="2">
    <source>
        <dbReference type="Pfam" id="PF18573"/>
    </source>
</evidence>
<dbReference type="PANTHER" id="PTHR24637:SF422">
    <property type="entry name" value="COLLAGEN IV NC1 DOMAIN-CONTAINING PROTEIN"/>
    <property type="match status" value="1"/>
</dbReference>
<dbReference type="RefSeq" id="WP_187723210.1">
    <property type="nucleotide sequence ID" value="NZ_CP060783.1"/>
</dbReference>
<accession>A0A7H0GGW3</accession>
<dbReference type="Gene3D" id="2.60.120.40">
    <property type="match status" value="1"/>
</dbReference>
<dbReference type="Proteomes" id="UP000516028">
    <property type="component" value="Chromosome"/>
</dbReference>
<protein>
    <submittedName>
        <fullName evidence="3">Collagen-like protein</fullName>
    </submittedName>
</protein>